<dbReference type="Pfam" id="PF04994">
    <property type="entry name" value="TfoX_C"/>
    <property type="match status" value="1"/>
</dbReference>
<dbReference type="Gene3D" id="1.10.150.20">
    <property type="entry name" value="5' to 3' exonuclease, C-terminal subdomain"/>
    <property type="match status" value="1"/>
</dbReference>
<evidence type="ECO:0000259" key="1">
    <source>
        <dbReference type="Pfam" id="PF04994"/>
    </source>
</evidence>
<gene>
    <name evidence="2" type="ORF">GN277_25845</name>
</gene>
<dbReference type="InterPro" id="IPR007077">
    <property type="entry name" value="TfoX_C"/>
</dbReference>
<name>A0A7X3MLQ2_9FIRM</name>
<dbReference type="AlphaFoldDB" id="A0A7X3MLQ2"/>
<evidence type="ECO:0000313" key="2">
    <source>
        <dbReference type="EMBL" id="MXP78637.1"/>
    </source>
</evidence>
<dbReference type="PANTHER" id="PTHR36121:SF1">
    <property type="entry name" value="PROTEIN SXY"/>
    <property type="match status" value="1"/>
</dbReference>
<proteinExistence type="predicted"/>
<keyword evidence="3" id="KW-1185">Reference proteome</keyword>
<dbReference type="PANTHER" id="PTHR36121">
    <property type="entry name" value="PROTEIN SXY"/>
    <property type="match status" value="1"/>
</dbReference>
<dbReference type="EMBL" id="WUQX01000001">
    <property type="protein sequence ID" value="MXP78637.1"/>
    <property type="molecule type" value="Genomic_DNA"/>
</dbReference>
<comment type="caution">
    <text evidence="2">The sequence shown here is derived from an EMBL/GenBank/DDBJ whole genome shotgun (WGS) entry which is preliminary data.</text>
</comment>
<feature type="domain" description="TfoX C-terminal" evidence="1">
    <location>
        <begin position="3"/>
        <end position="77"/>
    </location>
</feature>
<evidence type="ECO:0000313" key="3">
    <source>
        <dbReference type="Proteomes" id="UP000460412"/>
    </source>
</evidence>
<sequence>MAELTSMMNIGKEMARKLEAVGIESAEKLLEAGSQQAFLKLKGMYPQVCLVHLYALEGAVENVEFNSLSKEKKKELKGFSDFLKN</sequence>
<dbReference type="InterPro" id="IPR047525">
    <property type="entry name" value="TfoX-like"/>
</dbReference>
<reference evidence="2 3" key="1">
    <citation type="submission" date="2019-12" db="EMBL/GenBank/DDBJ databases">
        <title>Sporaefaciens musculi gen. nov., sp. nov., a novel bacterium isolated from the caecum of an obese mouse.</title>
        <authorList>
            <person name="Rasmussen T.S."/>
            <person name="Streidl T."/>
            <person name="Hitch T.C.A."/>
            <person name="Wortmann E."/>
            <person name="Deptula P."/>
            <person name="Hansen M."/>
            <person name="Nielsen D.S."/>
            <person name="Clavel T."/>
            <person name="Vogensen F.K."/>
        </authorList>
    </citation>
    <scope>NUCLEOTIDE SEQUENCE [LARGE SCALE GENOMIC DNA]</scope>
    <source>
        <strain evidence="2 3">WCA-9-b2</strain>
    </source>
</reference>
<dbReference type="RefSeq" id="WP_159755501.1">
    <property type="nucleotide sequence ID" value="NZ_WUQX01000001.1"/>
</dbReference>
<organism evidence="2 3">
    <name type="scientific">Sporofaciens musculi</name>
    <dbReference type="NCBI Taxonomy" id="2681861"/>
    <lineage>
        <taxon>Bacteria</taxon>
        <taxon>Bacillati</taxon>
        <taxon>Bacillota</taxon>
        <taxon>Clostridia</taxon>
        <taxon>Lachnospirales</taxon>
        <taxon>Lachnospiraceae</taxon>
        <taxon>Sporofaciens</taxon>
    </lineage>
</organism>
<protein>
    <recommendedName>
        <fullName evidence="1">TfoX C-terminal domain-containing protein</fullName>
    </recommendedName>
</protein>
<dbReference type="Proteomes" id="UP000460412">
    <property type="component" value="Unassembled WGS sequence"/>
</dbReference>
<accession>A0A7X3MLQ2</accession>